<dbReference type="PANTHER" id="PTHR46330">
    <property type="entry name" value="TUMOR NECROSIS FACTOR RECEPTOR SUPERFAMILY MEMBER 10B"/>
    <property type="match status" value="1"/>
</dbReference>
<keyword evidence="2" id="KW-0677">Repeat</keyword>
<keyword evidence="8" id="KW-0812">Transmembrane</keyword>
<comment type="subcellular location">
    <subcellularLocation>
        <location evidence="1">Membrane</location>
    </subcellularLocation>
</comment>
<dbReference type="SUPFAM" id="SSF47986">
    <property type="entry name" value="DEATH domain"/>
    <property type="match status" value="1"/>
</dbReference>
<proteinExistence type="predicted"/>
<dbReference type="PROSITE" id="PS50017">
    <property type="entry name" value="DEATH_DOMAIN"/>
    <property type="match status" value="1"/>
</dbReference>
<dbReference type="InterPro" id="IPR000488">
    <property type="entry name" value="Death_dom"/>
</dbReference>
<dbReference type="Ensembl" id="ENSSSCT00015092194.1">
    <property type="protein sequence ID" value="ENSSSCP00015037704.1"/>
    <property type="gene ID" value="ENSSSCG00015068862.1"/>
</dbReference>
<evidence type="ECO:0000313" key="11">
    <source>
        <dbReference type="Proteomes" id="UP000694726"/>
    </source>
</evidence>
<dbReference type="InterPro" id="IPR011029">
    <property type="entry name" value="DEATH-like_dom_sf"/>
</dbReference>
<feature type="domain" description="Death" evidence="9">
    <location>
        <begin position="216"/>
        <end position="284"/>
    </location>
</feature>
<dbReference type="InterPro" id="IPR052491">
    <property type="entry name" value="TNFRSF10"/>
</dbReference>
<keyword evidence="5" id="KW-0675">Receptor</keyword>
<feature type="region of interest" description="Disordered" evidence="7">
    <location>
        <begin position="147"/>
        <end position="166"/>
    </location>
</feature>
<dbReference type="Gene3D" id="1.10.533.10">
    <property type="entry name" value="Death Domain, Fas"/>
    <property type="match status" value="1"/>
</dbReference>
<evidence type="ECO:0000256" key="4">
    <source>
        <dbReference type="ARBA" id="ARBA00023157"/>
    </source>
</evidence>
<evidence type="ECO:0000256" key="5">
    <source>
        <dbReference type="ARBA" id="ARBA00023170"/>
    </source>
</evidence>
<dbReference type="PANTHER" id="PTHR46330:SF1">
    <property type="entry name" value="TUMOR NECROSIS FACTOR RECEPTOR SUPERFAMILY MEMBER 10B"/>
    <property type="match status" value="1"/>
</dbReference>
<dbReference type="CDD" id="cd08315">
    <property type="entry name" value="Death_TRAILR_DR4_DR5"/>
    <property type="match status" value="1"/>
</dbReference>
<dbReference type="AlphaFoldDB" id="A0A8D0PR93"/>
<organism evidence="10 11">
    <name type="scientific">Sus scrofa</name>
    <name type="common">Pig</name>
    <dbReference type="NCBI Taxonomy" id="9823"/>
    <lineage>
        <taxon>Eukaryota</taxon>
        <taxon>Metazoa</taxon>
        <taxon>Chordata</taxon>
        <taxon>Craniata</taxon>
        <taxon>Vertebrata</taxon>
        <taxon>Euteleostomi</taxon>
        <taxon>Mammalia</taxon>
        <taxon>Eutheria</taxon>
        <taxon>Laurasiatheria</taxon>
        <taxon>Artiodactyla</taxon>
        <taxon>Suina</taxon>
        <taxon>Suidae</taxon>
        <taxon>Sus</taxon>
    </lineage>
</organism>
<dbReference type="GO" id="GO:0007165">
    <property type="term" value="P:signal transduction"/>
    <property type="evidence" value="ECO:0007669"/>
    <property type="project" value="InterPro"/>
</dbReference>
<evidence type="ECO:0000256" key="1">
    <source>
        <dbReference type="ARBA" id="ARBA00004370"/>
    </source>
</evidence>
<reference evidence="10" key="1">
    <citation type="submission" date="2025-08" db="UniProtKB">
        <authorList>
            <consortium name="Ensembl"/>
        </authorList>
    </citation>
    <scope>IDENTIFICATION</scope>
</reference>
<dbReference type="FunFam" id="1.10.533.10:FF:000043">
    <property type="entry name" value="Tumor necrosis factor receptor superfamily member 10A"/>
    <property type="match status" value="1"/>
</dbReference>
<keyword evidence="8" id="KW-1133">Transmembrane helix</keyword>
<name>A0A8D0PR93_PIG</name>
<keyword evidence="6" id="KW-0325">Glycoprotein</keyword>
<dbReference type="GO" id="GO:0016020">
    <property type="term" value="C:membrane"/>
    <property type="evidence" value="ECO:0007669"/>
    <property type="project" value="UniProtKB-SubCell"/>
</dbReference>
<evidence type="ECO:0000256" key="8">
    <source>
        <dbReference type="SAM" id="Phobius"/>
    </source>
</evidence>
<feature type="transmembrane region" description="Helical" evidence="8">
    <location>
        <begin position="78"/>
        <end position="100"/>
    </location>
</feature>
<evidence type="ECO:0000313" key="10">
    <source>
        <dbReference type="Ensembl" id="ENSSSCP00015037704.1"/>
    </source>
</evidence>
<dbReference type="Pfam" id="PF00531">
    <property type="entry name" value="Death"/>
    <property type="match status" value="1"/>
</dbReference>
<keyword evidence="3 8" id="KW-0472">Membrane</keyword>
<evidence type="ECO:0000256" key="2">
    <source>
        <dbReference type="ARBA" id="ARBA00022737"/>
    </source>
</evidence>
<evidence type="ECO:0000256" key="3">
    <source>
        <dbReference type="ARBA" id="ARBA00023136"/>
    </source>
</evidence>
<feature type="compositionally biased region" description="Basic and acidic residues" evidence="7">
    <location>
        <begin position="147"/>
        <end position="159"/>
    </location>
</feature>
<dbReference type="InterPro" id="IPR034029">
    <property type="entry name" value="TNFRSF10A/B_death"/>
</dbReference>
<accession>A0A8D0PR93</accession>
<dbReference type="Proteomes" id="UP000694726">
    <property type="component" value="Unplaced"/>
</dbReference>
<dbReference type="SMART" id="SM00005">
    <property type="entry name" value="DEATH"/>
    <property type="match status" value="1"/>
</dbReference>
<protein>
    <recommendedName>
        <fullName evidence="9">Death domain-containing protein</fullName>
    </recommendedName>
</protein>
<evidence type="ECO:0000256" key="7">
    <source>
        <dbReference type="SAM" id="MobiDB-lite"/>
    </source>
</evidence>
<sequence>MYQKMEKIVHPVYMEWTLPFTGMCYLPAYRVQPANQVKKRRPLAQQLRTHGVSANLELSVKKTPPSSARSATPGNSELVVGIAVPCSILLLAVVIACLVCKCKVQGCGLHRKFMDKVLFWRSHPSRGPGAQDNKLMCGDSLSTLLTKKEQEDQEQEKPADVTVQSSREAEHLLEPAAAEGSRVRRGPLVPADGEDPTECLRQFFDDFSNIVPCDCWDKLMRKMGLTQNEILQSRDRARNTGDALYEMLETWVRCKGREASVNDLLDALEALGQRYAKQKIEDTLVGSRKFVFKEGEAGAAVS</sequence>
<keyword evidence="4" id="KW-1015">Disulfide bond</keyword>
<evidence type="ECO:0000259" key="9">
    <source>
        <dbReference type="PROSITE" id="PS50017"/>
    </source>
</evidence>
<evidence type="ECO:0000256" key="6">
    <source>
        <dbReference type="ARBA" id="ARBA00023180"/>
    </source>
</evidence>